<feature type="coiled-coil region" evidence="1">
    <location>
        <begin position="21"/>
        <end position="48"/>
    </location>
</feature>
<dbReference type="AlphaFoldDB" id="A0A067TJG4"/>
<dbReference type="OrthoDB" id="3258555at2759"/>
<dbReference type="Proteomes" id="UP000027222">
    <property type="component" value="Unassembled WGS sequence"/>
</dbReference>
<dbReference type="EMBL" id="KL142373">
    <property type="protein sequence ID" value="KDR79113.1"/>
    <property type="molecule type" value="Genomic_DNA"/>
</dbReference>
<evidence type="ECO:0000313" key="3">
    <source>
        <dbReference type="EMBL" id="KDR79113.1"/>
    </source>
</evidence>
<evidence type="ECO:0000256" key="1">
    <source>
        <dbReference type="SAM" id="Coils"/>
    </source>
</evidence>
<evidence type="ECO:0000313" key="4">
    <source>
        <dbReference type="Proteomes" id="UP000027222"/>
    </source>
</evidence>
<organism evidence="3 4">
    <name type="scientific">Galerina marginata (strain CBS 339.88)</name>
    <dbReference type="NCBI Taxonomy" id="685588"/>
    <lineage>
        <taxon>Eukaryota</taxon>
        <taxon>Fungi</taxon>
        <taxon>Dikarya</taxon>
        <taxon>Basidiomycota</taxon>
        <taxon>Agaricomycotina</taxon>
        <taxon>Agaricomycetes</taxon>
        <taxon>Agaricomycetidae</taxon>
        <taxon>Agaricales</taxon>
        <taxon>Agaricineae</taxon>
        <taxon>Strophariaceae</taxon>
        <taxon>Galerina</taxon>
    </lineage>
</organism>
<dbReference type="HOGENOM" id="CLU_030668_0_0_1"/>
<proteinExistence type="predicted"/>
<keyword evidence="4" id="KW-1185">Reference proteome</keyword>
<gene>
    <name evidence="3" type="ORF">GALMADRAFT_154100</name>
</gene>
<feature type="compositionally biased region" description="Acidic residues" evidence="2">
    <location>
        <begin position="458"/>
        <end position="480"/>
    </location>
</feature>
<name>A0A067TJG4_GALM3</name>
<sequence>MEDSSVAQDGAVDPSRLQHEILALKMENEDLKDEITDLRQELDACKKTLREISGLRKPFSQPPSEVLRMIFERTIPPHFLLDSSASFGLNSLFCQVLKQKVSIVNVCRTWYSVGLPFLYGNISIRRVHQLLDLLRSLVNSTTALNLKEMIRTVDIYCVVPQWYGQQFEKQLKVLFELCPRISSCAFRSPFRALPTSPLAAVVPQLTNLVLNGGIKLAMLQVILQLVSPHVISLSFHIPEHEETSTSPTDQNFPHLEDISLWVTKPAARILGELSSVWKMPHLDSLTFHLQKHGQANYPTEILKHFCDAHGAGLRYLHIIDLTFLTCCRRSSNGYDIYIPDLSKSCPTLEHIVLSPMIGLPIAHEHLKWVDIWAPAAIGFRPKKLRKKIKKANLPALKGVRILPFYLHDAYSCNLPKFTPPNSVSTPADVFECMFLGFGIRHNVKEILYLQPQWSVDGTSEDSENSSDSESDEDQGSDESYGESTDGGDSVEETDNDSDREYVPNTPDSDSDSEFSESATDWVLGSDDNPLADTDVEMDDLETDFPWLENIS</sequence>
<feature type="region of interest" description="Disordered" evidence="2">
    <location>
        <begin position="455"/>
        <end position="533"/>
    </location>
</feature>
<protein>
    <recommendedName>
        <fullName evidence="5">F-box domain-containing protein</fullName>
    </recommendedName>
</protein>
<evidence type="ECO:0000256" key="2">
    <source>
        <dbReference type="SAM" id="MobiDB-lite"/>
    </source>
</evidence>
<accession>A0A067TJG4</accession>
<evidence type="ECO:0008006" key="5">
    <source>
        <dbReference type="Google" id="ProtNLM"/>
    </source>
</evidence>
<keyword evidence="1" id="KW-0175">Coiled coil</keyword>
<reference evidence="4" key="1">
    <citation type="journal article" date="2014" name="Proc. Natl. Acad. Sci. U.S.A.">
        <title>Extensive sampling of basidiomycete genomes demonstrates inadequacy of the white-rot/brown-rot paradigm for wood decay fungi.</title>
        <authorList>
            <person name="Riley R."/>
            <person name="Salamov A.A."/>
            <person name="Brown D.W."/>
            <person name="Nagy L.G."/>
            <person name="Floudas D."/>
            <person name="Held B.W."/>
            <person name="Levasseur A."/>
            <person name="Lombard V."/>
            <person name="Morin E."/>
            <person name="Otillar R."/>
            <person name="Lindquist E.A."/>
            <person name="Sun H."/>
            <person name="LaButti K.M."/>
            <person name="Schmutz J."/>
            <person name="Jabbour D."/>
            <person name="Luo H."/>
            <person name="Baker S.E."/>
            <person name="Pisabarro A.G."/>
            <person name="Walton J.D."/>
            <person name="Blanchette R.A."/>
            <person name="Henrissat B."/>
            <person name="Martin F."/>
            <person name="Cullen D."/>
            <person name="Hibbett D.S."/>
            <person name="Grigoriev I.V."/>
        </authorList>
    </citation>
    <scope>NUCLEOTIDE SEQUENCE [LARGE SCALE GENOMIC DNA]</scope>
    <source>
        <strain evidence="4">CBS 339.88</strain>
    </source>
</reference>